<protein>
    <submittedName>
        <fullName evidence="1">Uncharacterized protein</fullName>
    </submittedName>
</protein>
<reference evidence="1" key="1">
    <citation type="journal article" date="2021" name="Proc. Natl. Acad. Sci. U.S.A.">
        <title>A Catalog of Tens of Thousands of Viruses from Human Metagenomes Reveals Hidden Associations with Chronic Diseases.</title>
        <authorList>
            <person name="Tisza M.J."/>
            <person name="Buck C.B."/>
        </authorList>
    </citation>
    <scope>NUCLEOTIDE SEQUENCE</scope>
    <source>
        <strain evidence="1">CtviY17</strain>
    </source>
</reference>
<proteinExistence type="predicted"/>
<evidence type="ECO:0000313" key="1">
    <source>
        <dbReference type="EMBL" id="DAE32343.1"/>
    </source>
</evidence>
<sequence length="113" mass="13714">MNKLTIYECLVKWGIPESRIEKLVVKDNYVEYRIWEPCSISYSGKTYKYGRRCRTKYLATPDELDLVFDESYFIKDEDAEFWTEDYEFYKQQTGVEPSEIDWSKQKEIKHPEI</sequence>
<organism evidence="1">
    <name type="scientific">virus sp. ctviY17</name>
    <dbReference type="NCBI Taxonomy" id="2825828"/>
    <lineage>
        <taxon>Viruses</taxon>
    </lineage>
</organism>
<name>A0A8S5RLV6_9VIRU</name>
<accession>A0A8S5RLV6</accession>
<dbReference type="EMBL" id="BK059120">
    <property type="protein sequence ID" value="DAE32343.1"/>
    <property type="molecule type" value="Genomic_DNA"/>
</dbReference>